<dbReference type="InterPro" id="IPR009947">
    <property type="entry name" value="NDUA7"/>
</dbReference>
<proteinExistence type="inferred from homology"/>
<evidence type="ECO:0000256" key="14">
    <source>
        <dbReference type="ARBA" id="ARBA00033401"/>
    </source>
</evidence>
<evidence type="ECO:0000256" key="2">
    <source>
        <dbReference type="ARBA" id="ARBA00004443"/>
    </source>
</evidence>
<comment type="subunit">
    <text evidence="4">Complex I is composed of 45 different subunits.</text>
</comment>
<dbReference type="PANTHER" id="PTHR12485:SF1">
    <property type="entry name" value="NADH DEHYDROGENASE [UBIQUINONE] 1 ALPHA SUBCOMPLEX SUBUNIT 7"/>
    <property type="match status" value="1"/>
</dbReference>
<protein>
    <recommendedName>
        <fullName evidence="5">NADH dehydrogenase [ubiquinone] 1 alpha subcomplex subunit 7</fullName>
    </recommendedName>
    <alternativeName>
        <fullName evidence="14">Complex I-B14.5a</fullName>
    </alternativeName>
    <alternativeName>
        <fullName evidence="13">NADH-ubiquinone oxidoreductase subunit B14.5a</fullName>
    </alternativeName>
</protein>
<keyword evidence="10" id="KW-0007">Acetylation</keyword>
<comment type="subcellular location">
    <subcellularLocation>
        <location evidence="2">Mitochondrion inner membrane</location>
        <topology evidence="2">Peripheral membrane protein</topology>
        <orientation evidence="2">Matrix side</orientation>
    </subcellularLocation>
</comment>
<evidence type="ECO:0000313" key="16">
    <source>
        <dbReference type="Proteomes" id="UP001516400"/>
    </source>
</evidence>
<evidence type="ECO:0000256" key="11">
    <source>
        <dbReference type="ARBA" id="ARBA00023128"/>
    </source>
</evidence>
<evidence type="ECO:0000256" key="1">
    <source>
        <dbReference type="ARBA" id="ARBA00003195"/>
    </source>
</evidence>
<dbReference type="EMBL" id="JABFTP020000144">
    <property type="protein sequence ID" value="KAL3282877.1"/>
    <property type="molecule type" value="Genomic_DNA"/>
</dbReference>
<evidence type="ECO:0000256" key="8">
    <source>
        <dbReference type="ARBA" id="ARBA00022792"/>
    </source>
</evidence>
<evidence type="ECO:0000256" key="10">
    <source>
        <dbReference type="ARBA" id="ARBA00022990"/>
    </source>
</evidence>
<comment type="caution">
    <text evidence="15">The sequence shown here is derived from an EMBL/GenBank/DDBJ whole genome shotgun (WGS) entry which is preliminary data.</text>
</comment>
<evidence type="ECO:0000256" key="7">
    <source>
        <dbReference type="ARBA" id="ARBA00022660"/>
    </source>
</evidence>
<comment type="function">
    <text evidence="1">Accessory subunit of the mitochondrial membrane respiratory chain NADH dehydrogenase (Complex I), that is believed not to be involved in catalysis. Complex I functions in the transfer of electrons from NADH to the respiratory chain. The immediate electron acceptor for the enzyme is believed to be ubiquinone.</text>
</comment>
<evidence type="ECO:0000256" key="4">
    <source>
        <dbReference type="ARBA" id="ARBA00011533"/>
    </source>
</evidence>
<keyword evidence="12" id="KW-0472">Membrane</keyword>
<dbReference type="AlphaFoldDB" id="A0ABD2NVZ2"/>
<reference evidence="15 16" key="1">
    <citation type="journal article" date="2021" name="BMC Biol.">
        <title>Horizontally acquired antibacterial genes associated with adaptive radiation of ladybird beetles.</title>
        <authorList>
            <person name="Li H.S."/>
            <person name="Tang X.F."/>
            <person name="Huang Y.H."/>
            <person name="Xu Z.Y."/>
            <person name="Chen M.L."/>
            <person name="Du X.Y."/>
            <person name="Qiu B.Y."/>
            <person name="Chen P.T."/>
            <person name="Zhang W."/>
            <person name="Slipinski A."/>
            <person name="Escalona H.E."/>
            <person name="Waterhouse R.M."/>
            <person name="Zwick A."/>
            <person name="Pang H."/>
        </authorList>
    </citation>
    <scope>NUCLEOTIDE SEQUENCE [LARGE SCALE GENOMIC DNA]</scope>
    <source>
        <strain evidence="15">SYSU2018</strain>
    </source>
</reference>
<evidence type="ECO:0000256" key="12">
    <source>
        <dbReference type="ARBA" id="ARBA00023136"/>
    </source>
</evidence>
<organism evidence="15 16">
    <name type="scientific">Cryptolaemus montrouzieri</name>
    <dbReference type="NCBI Taxonomy" id="559131"/>
    <lineage>
        <taxon>Eukaryota</taxon>
        <taxon>Metazoa</taxon>
        <taxon>Ecdysozoa</taxon>
        <taxon>Arthropoda</taxon>
        <taxon>Hexapoda</taxon>
        <taxon>Insecta</taxon>
        <taxon>Pterygota</taxon>
        <taxon>Neoptera</taxon>
        <taxon>Endopterygota</taxon>
        <taxon>Coleoptera</taxon>
        <taxon>Polyphaga</taxon>
        <taxon>Cucujiformia</taxon>
        <taxon>Coccinelloidea</taxon>
        <taxon>Coccinellidae</taxon>
        <taxon>Scymninae</taxon>
        <taxon>Scymnini</taxon>
        <taxon>Cryptolaemus</taxon>
    </lineage>
</organism>
<evidence type="ECO:0000256" key="5">
    <source>
        <dbReference type="ARBA" id="ARBA00016383"/>
    </source>
</evidence>
<dbReference type="GO" id="GO:0005743">
    <property type="term" value="C:mitochondrial inner membrane"/>
    <property type="evidence" value="ECO:0007669"/>
    <property type="project" value="UniProtKB-SubCell"/>
</dbReference>
<evidence type="ECO:0000256" key="3">
    <source>
        <dbReference type="ARBA" id="ARBA00005482"/>
    </source>
</evidence>
<dbReference type="PANTHER" id="PTHR12485">
    <property type="entry name" value="NADH-UBIQUINONE OXIDOREDUCTASE SUBUNIT B"/>
    <property type="match status" value="1"/>
</dbReference>
<evidence type="ECO:0000256" key="6">
    <source>
        <dbReference type="ARBA" id="ARBA00022448"/>
    </source>
</evidence>
<name>A0ABD2NVZ2_9CUCU</name>
<keyword evidence="16" id="KW-1185">Reference proteome</keyword>
<keyword evidence="7" id="KW-0679">Respiratory chain</keyword>
<sequence length="106" mass="11804">MSKARVPIKDVSPLLKIVREFLLGRPHTLALRFDPEVATRSPPLPDLPDGPSHRLSANYYYTRDARGEVQPPDVVASAYEPKLLETGSAGAIQAKNRLPGKTWQWD</sequence>
<evidence type="ECO:0000256" key="9">
    <source>
        <dbReference type="ARBA" id="ARBA00022982"/>
    </source>
</evidence>
<gene>
    <name evidence="15" type="ORF">HHI36_006036</name>
</gene>
<keyword evidence="8" id="KW-0999">Mitochondrion inner membrane</keyword>
<dbReference type="Proteomes" id="UP001516400">
    <property type="component" value="Unassembled WGS sequence"/>
</dbReference>
<evidence type="ECO:0000256" key="13">
    <source>
        <dbReference type="ARBA" id="ARBA00030360"/>
    </source>
</evidence>
<keyword evidence="11" id="KW-0496">Mitochondrion</keyword>
<accession>A0ABD2NVZ2</accession>
<comment type="similarity">
    <text evidence="3">Belongs to the complex I NDUFA7 subunit family.</text>
</comment>
<dbReference type="Pfam" id="PF07347">
    <property type="entry name" value="CI-B14_5a"/>
    <property type="match status" value="1"/>
</dbReference>
<keyword evidence="6" id="KW-0813">Transport</keyword>
<keyword evidence="9" id="KW-0249">Electron transport</keyword>
<evidence type="ECO:0000313" key="15">
    <source>
        <dbReference type="EMBL" id="KAL3282877.1"/>
    </source>
</evidence>